<name>A0A3B1CWE2_9ZZZZ</name>
<dbReference type="GO" id="GO:0003735">
    <property type="term" value="F:structural constituent of ribosome"/>
    <property type="evidence" value="ECO:0007669"/>
    <property type="project" value="InterPro"/>
</dbReference>
<evidence type="ECO:0000256" key="2">
    <source>
        <dbReference type="ARBA" id="ARBA00022980"/>
    </source>
</evidence>
<dbReference type="Pfam" id="PF00830">
    <property type="entry name" value="Ribosomal_L28"/>
    <property type="match status" value="1"/>
</dbReference>
<dbReference type="PANTHER" id="PTHR39080:SF1">
    <property type="entry name" value="LARGE RIBOSOMAL SUBUNIT PROTEIN BL28A"/>
    <property type="match status" value="1"/>
</dbReference>
<organism evidence="4">
    <name type="scientific">hydrothermal vent metagenome</name>
    <dbReference type="NCBI Taxonomy" id="652676"/>
    <lineage>
        <taxon>unclassified sequences</taxon>
        <taxon>metagenomes</taxon>
        <taxon>ecological metagenomes</taxon>
    </lineage>
</organism>
<dbReference type="NCBIfam" id="TIGR00009">
    <property type="entry name" value="L28"/>
    <property type="match status" value="1"/>
</dbReference>
<dbReference type="SUPFAM" id="SSF143800">
    <property type="entry name" value="L28p-like"/>
    <property type="match status" value="1"/>
</dbReference>
<keyword evidence="3" id="KW-0687">Ribonucleoprotein</keyword>
<dbReference type="Gene3D" id="2.30.170.40">
    <property type="entry name" value="Ribosomal protein L28/L24"/>
    <property type="match status" value="1"/>
</dbReference>
<keyword evidence="2 4" id="KW-0689">Ribosomal protein</keyword>
<evidence type="ECO:0000256" key="1">
    <source>
        <dbReference type="ARBA" id="ARBA00008760"/>
    </source>
</evidence>
<dbReference type="InterPro" id="IPR001383">
    <property type="entry name" value="Ribosomal_bL28_bact-type"/>
</dbReference>
<proteinExistence type="inferred from homology"/>
<dbReference type="HAMAP" id="MF_00373">
    <property type="entry name" value="Ribosomal_bL28"/>
    <property type="match status" value="1"/>
</dbReference>
<protein>
    <submittedName>
        <fullName evidence="4">LSU ribosomal protein L28p @ LSU ribosomal protein L28p, zinc-dependent</fullName>
    </submittedName>
</protein>
<dbReference type="GO" id="GO:0005840">
    <property type="term" value="C:ribosome"/>
    <property type="evidence" value="ECO:0007669"/>
    <property type="project" value="UniProtKB-KW"/>
</dbReference>
<dbReference type="InterPro" id="IPR037147">
    <property type="entry name" value="Ribosomal_bL28_sf"/>
</dbReference>
<reference evidence="4" key="1">
    <citation type="submission" date="2018-06" db="EMBL/GenBank/DDBJ databases">
        <authorList>
            <person name="Zhirakovskaya E."/>
        </authorList>
    </citation>
    <scope>NUCLEOTIDE SEQUENCE</scope>
</reference>
<evidence type="ECO:0000313" key="4">
    <source>
        <dbReference type="EMBL" id="VAX28823.1"/>
    </source>
</evidence>
<evidence type="ECO:0000256" key="3">
    <source>
        <dbReference type="ARBA" id="ARBA00023274"/>
    </source>
</evidence>
<dbReference type="EMBL" id="UOGI01000031">
    <property type="protein sequence ID" value="VAX28823.1"/>
    <property type="molecule type" value="Genomic_DNA"/>
</dbReference>
<dbReference type="InterPro" id="IPR026569">
    <property type="entry name" value="Ribosomal_bL28"/>
</dbReference>
<gene>
    <name evidence="4" type="ORF">MNBD_NITROSPIRAE03-1609</name>
</gene>
<dbReference type="InterPro" id="IPR034704">
    <property type="entry name" value="Ribosomal_bL28/bL31-like_sf"/>
</dbReference>
<dbReference type="PANTHER" id="PTHR39080">
    <property type="entry name" value="50S RIBOSOMAL PROTEIN L28"/>
    <property type="match status" value="1"/>
</dbReference>
<dbReference type="AlphaFoldDB" id="A0A3B1CWE2"/>
<dbReference type="GO" id="GO:0006412">
    <property type="term" value="P:translation"/>
    <property type="evidence" value="ECO:0007669"/>
    <property type="project" value="InterPro"/>
</dbReference>
<dbReference type="GO" id="GO:1990904">
    <property type="term" value="C:ribonucleoprotein complex"/>
    <property type="evidence" value="ECO:0007669"/>
    <property type="project" value="UniProtKB-KW"/>
</dbReference>
<accession>A0A3B1CWE2</accession>
<comment type="similarity">
    <text evidence="1">Belongs to the bacterial ribosomal protein bL28 family.</text>
</comment>
<dbReference type="InterPro" id="IPR050096">
    <property type="entry name" value="Bacterial_rp_bL28"/>
</dbReference>
<sequence>MAICYVCGKIRAVGNNVSHSNKKTKRVFKPNLQRIRIVTDSGTKKTYVCTRCIRSGKITKAI</sequence>